<dbReference type="AlphaFoldDB" id="A0A1G7X4T0"/>
<evidence type="ECO:0000256" key="8">
    <source>
        <dbReference type="ARBA" id="ARBA00031737"/>
    </source>
</evidence>
<proteinExistence type="inferred from homology"/>
<feature type="compositionally biased region" description="Low complexity" evidence="9">
    <location>
        <begin position="100"/>
        <end position="113"/>
    </location>
</feature>
<reference evidence="11" key="1">
    <citation type="submission" date="2016-10" db="EMBL/GenBank/DDBJ databases">
        <authorList>
            <person name="Varghese N."/>
            <person name="Submissions S."/>
        </authorList>
    </citation>
    <scope>NUCLEOTIDE SEQUENCE [LARGE SCALE GENOMIC DNA]</scope>
    <source>
        <strain evidence="11">CGMCC 4.3506</strain>
    </source>
</reference>
<dbReference type="GO" id="GO:0005737">
    <property type="term" value="C:cytoplasm"/>
    <property type="evidence" value="ECO:0007669"/>
    <property type="project" value="UniProtKB-SubCell"/>
</dbReference>
<evidence type="ECO:0000313" key="11">
    <source>
        <dbReference type="Proteomes" id="UP000199623"/>
    </source>
</evidence>
<keyword evidence="11" id="KW-1185">Reference proteome</keyword>
<organism evidence="10 11">
    <name type="scientific">Lentzea fradiae</name>
    <dbReference type="NCBI Taxonomy" id="200378"/>
    <lineage>
        <taxon>Bacteria</taxon>
        <taxon>Bacillati</taxon>
        <taxon>Actinomycetota</taxon>
        <taxon>Actinomycetes</taxon>
        <taxon>Pseudonocardiales</taxon>
        <taxon>Pseudonocardiaceae</taxon>
        <taxon>Lentzea</taxon>
    </lineage>
</organism>
<evidence type="ECO:0000256" key="5">
    <source>
        <dbReference type="ARBA" id="ARBA00022618"/>
    </source>
</evidence>
<dbReference type="NCBIfam" id="TIGR03544">
    <property type="entry name" value="DivI1A_domain"/>
    <property type="match status" value="6"/>
</dbReference>
<gene>
    <name evidence="10" type="ORF">SAMN05216553_111266</name>
</gene>
<dbReference type="Gene3D" id="6.10.250.660">
    <property type="match status" value="6"/>
</dbReference>
<name>A0A1G7X4T0_9PSEU</name>
<evidence type="ECO:0000256" key="3">
    <source>
        <dbReference type="ARBA" id="ARBA00018787"/>
    </source>
</evidence>
<evidence type="ECO:0000256" key="4">
    <source>
        <dbReference type="ARBA" id="ARBA00022490"/>
    </source>
</evidence>
<evidence type="ECO:0000313" key="10">
    <source>
        <dbReference type="EMBL" id="SDG79182.1"/>
    </source>
</evidence>
<dbReference type="STRING" id="200378.SAMN05216553_111266"/>
<dbReference type="GO" id="GO:0051301">
    <property type="term" value="P:cell division"/>
    <property type="evidence" value="ECO:0007669"/>
    <property type="project" value="UniProtKB-KW"/>
</dbReference>
<dbReference type="PANTHER" id="PTHR35794:SF2">
    <property type="entry name" value="CELL DIVISION PROTEIN DIVIVA"/>
    <property type="match status" value="1"/>
</dbReference>
<keyword evidence="6" id="KW-0175">Coiled coil</keyword>
<comment type="similarity">
    <text evidence="2">Belongs to the DivIVA family.</text>
</comment>
<feature type="region of interest" description="Disordered" evidence="9">
    <location>
        <begin position="207"/>
        <end position="266"/>
    </location>
</feature>
<keyword evidence="7" id="KW-0131">Cell cycle</keyword>
<feature type="region of interest" description="Disordered" evidence="9">
    <location>
        <begin position="100"/>
        <end position="119"/>
    </location>
</feature>
<dbReference type="EMBL" id="FNCC01000011">
    <property type="protein sequence ID" value="SDG79182.1"/>
    <property type="molecule type" value="Genomic_DNA"/>
</dbReference>
<evidence type="ECO:0000256" key="1">
    <source>
        <dbReference type="ARBA" id="ARBA00004496"/>
    </source>
</evidence>
<dbReference type="PANTHER" id="PTHR35794">
    <property type="entry name" value="CELL DIVISION PROTEIN DIVIVA"/>
    <property type="match status" value="1"/>
</dbReference>
<evidence type="ECO:0000256" key="7">
    <source>
        <dbReference type="ARBA" id="ARBA00023306"/>
    </source>
</evidence>
<feature type="compositionally biased region" description="Pro residues" evidence="9">
    <location>
        <begin position="207"/>
        <end position="217"/>
    </location>
</feature>
<feature type="compositionally biased region" description="Low complexity" evidence="9">
    <location>
        <begin position="218"/>
        <end position="230"/>
    </location>
</feature>
<keyword evidence="5" id="KW-0132">Cell division</keyword>
<evidence type="ECO:0000256" key="2">
    <source>
        <dbReference type="ARBA" id="ARBA00009008"/>
    </source>
</evidence>
<accession>A0A1G7X4T0</accession>
<dbReference type="InterPro" id="IPR007793">
    <property type="entry name" value="DivIVA_fam"/>
</dbReference>
<dbReference type="Proteomes" id="UP000199623">
    <property type="component" value="Unassembled WGS sequence"/>
</dbReference>
<comment type="subcellular location">
    <subcellularLocation>
        <location evidence="1">Cytoplasm</location>
    </subcellularLocation>
</comment>
<protein>
    <recommendedName>
        <fullName evidence="3">Cell wall synthesis protein Wag31</fullName>
    </recommendedName>
    <alternativeName>
        <fullName evidence="8">Antigen 84</fullName>
    </alternativeName>
</protein>
<evidence type="ECO:0000256" key="9">
    <source>
        <dbReference type="SAM" id="MobiDB-lite"/>
    </source>
</evidence>
<keyword evidence="4" id="KW-0963">Cytoplasm</keyword>
<dbReference type="InterPro" id="IPR019933">
    <property type="entry name" value="DivIVA_domain"/>
</dbReference>
<sequence>MDRGGPGAQHRLPAHPAPLLSAQDVALVAFHRPPRGQRGYDAAEVDSFLDRVEATMRSRDILTREDVLNVKFSTATRDPGYDVNEVNVFMELVADTLRSTPQRQQATAPAQGAHATSQAMRPAVRLSPDDVAAVRFHKPRPGTRGYHEGQIDAFLDRIEATLRGRDNLTAQEVQDAVFGESAPGTFGYDQEDVDTFLDLVVLMFETAPPPKAPPAPAQLPRQQQRPQQQRPQPPQRPQQRPQQQPPAQRPAVAASVDSPELTAADVRNVAFHRPPRGRRGYQESQVDAFLDRIEATLRGQDNLTGKDVRDVRFSRPLIGRRGYDETEVDAFLGQVEKQLSGPMPSMPQIKSWKDLRQLRIPQAPAGQRGYRTAQVDRMLEEIGVALDGMLGATSEEVMKARFSYALLSGQGYDTSFIDELLPQLAEELRRKGK</sequence>
<evidence type="ECO:0000256" key="6">
    <source>
        <dbReference type="ARBA" id="ARBA00023054"/>
    </source>
</evidence>